<protein>
    <submittedName>
        <fullName evidence="1">Uncharacterized protein</fullName>
    </submittedName>
</protein>
<evidence type="ECO:0000313" key="1">
    <source>
        <dbReference type="EMBL" id="ORY10921.1"/>
    </source>
</evidence>
<sequence>MSQGLGQLVAASTLPIVFLTPSSNLIAATPLYTWVLMESSTTEGLWPTSAAPDDRTLGRTSPRALPHFLGSFYYPRPSHH</sequence>
<reference evidence="1 2" key="1">
    <citation type="submission" date="2016-07" db="EMBL/GenBank/DDBJ databases">
        <title>Pervasive Adenine N6-methylation of Active Genes in Fungi.</title>
        <authorList>
            <consortium name="DOE Joint Genome Institute"/>
            <person name="Mondo S.J."/>
            <person name="Dannebaum R.O."/>
            <person name="Kuo R.C."/>
            <person name="Labutti K."/>
            <person name="Haridas S."/>
            <person name="Kuo A."/>
            <person name="Salamov A."/>
            <person name="Ahrendt S.R."/>
            <person name="Lipzen A."/>
            <person name="Sullivan W."/>
            <person name="Andreopoulos W.B."/>
            <person name="Clum A."/>
            <person name="Lindquist E."/>
            <person name="Daum C."/>
            <person name="Ramamoorthy G.K."/>
            <person name="Gryganskyi A."/>
            <person name="Culley D."/>
            <person name="Magnuson J.K."/>
            <person name="James T.Y."/>
            <person name="O'Malley M.A."/>
            <person name="Stajich J.E."/>
            <person name="Spatafora J.W."/>
            <person name="Visel A."/>
            <person name="Grigoriev I.V."/>
        </authorList>
    </citation>
    <scope>NUCLEOTIDE SEQUENCE [LARGE SCALE GENOMIC DNA]</scope>
    <source>
        <strain evidence="1 2">CBS 115471</strain>
    </source>
</reference>
<accession>A0A1Y1ZKY0</accession>
<dbReference type="AlphaFoldDB" id="A0A1Y1ZKY0"/>
<dbReference type="Proteomes" id="UP000193144">
    <property type="component" value="Unassembled WGS sequence"/>
</dbReference>
<keyword evidence="2" id="KW-1185">Reference proteome</keyword>
<evidence type="ECO:0000313" key="2">
    <source>
        <dbReference type="Proteomes" id="UP000193144"/>
    </source>
</evidence>
<organism evidence="1 2">
    <name type="scientific">Clohesyomyces aquaticus</name>
    <dbReference type="NCBI Taxonomy" id="1231657"/>
    <lineage>
        <taxon>Eukaryota</taxon>
        <taxon>Fungi</taxon>
        <taxon>Dikarya</taxon>
        <taxon>Ascomycota</taxon>
        <taxon>Pezizomycotina</taxon>
        <taxon>Dothideomycetes</taxon>
        <taxon>Pleosporomycetidae</taxon>
        <taxon>Pleosporales</taxon>
        <taxon>Lindgomycetaceae</taxon>
        <taxon>Clohesyomyces</taxon>
    </lineage>
</organism>
<proteinExistence type="predicted"/>
<comment type="caution">
    <text evidence="1">The sequence shown here is derived from an EMBL/GenBank/DDBJ whole genome shotgun (WGS) entry which is preliminary data.</text>
</comment>
<dbReference type="EMBL" id="MCFA01000066">
    <property type="protein sequence ID" value="ORY10921.1"/>
    <property type="molecule type" value="Genomic_DNA"/>
</dbReference>
<name>A0A1Y1ZKY0_9PLEO</name>
<gene>
    <name evidence="1" type="ORF">BCR34DRAFT_565945</name>
</gene>